<feature type="transmembrane region" description="Helical" evidence="7">
    <location>
        <begin position="6"/>
        <end position="26"/>
    </location>
</feature>
<keyword evidence="4 7" id="KW-0812">Transmembrane</keyword>
<comment type="subcellular location">
    <subcellularLocation>
        <location evidence="1">Cell membrane</location>
        <topology evidence="1">Multi-pass membrane protein</topology>
    </subcellularLocation>
</comment>
<feature type="domain" description="Glycine transporter" evidence="8">
    <location>
        <begin position="8"/>
        <end position="82"/>
    </location>
</feature>
<reference evidence="9 10" key="1">
    <citation type="submission" date="2016-07" db="EMBL/GenBank/DDBJ databases">
        <title>Genome analysis of Flavihumibacter stibioxidans YS-17.</title>
        <authorList>
            <person name="Shi K."/>
            <person name="Han Y."/>
            <person name="Wang G."/>
        </authorList>
    </citation>
    <scope>NUCLEOTIDE SEQUENCE [LARGE SCALE GENOMIC DNA]</scope>
    <source>
        <strain evidence="9 10">YS-17</strain>
    </source>
</reference>
<feature type="transmembrane region" description="Helical" evidence="7">
    <location>
        <begin position="119"/>
        <end position="139"/>
    </location>
</feature>
<organism evidence="9 10">
    <name type="scientific">Flavihumibacter stibioxidans</name>
    <dbReference type="NCBI Taxonomy" id="1834163"/>
    <lineage>
        <taxon>Bacteria</taxon>
        <taxon>Pseudomonadati</taxon>
        <taxon>Bacteroidota</taxon>
        <taxon>Chitinophagia</taxon>
        <taxon>Chitinophagales</taxon>
        <taxon>Chitinophagaceae</taxon>
        <taxon>Flavihumibacter</taxon>
    </lineage>
</organism>
<evidence type="ECO:0000256" key="4">
    <source>
        <dbReference type="ARBA" id="ARBA00022692"/>
    </source>
</evidence>
<feature type="domain" description="Glycine transporter" evidence="8">
    <location>
        <begin position="94"/>
        <end position="167"/>
    </location>
</feature>
<feature type="transmembrane region" description="Helical" evidence="7">
    <location>
        <begin position="33"/>
        <end position="53"/>
    </location>
</feature>
<proteinExistence type="inferred from homology"/>
<dbReference type="Proteomes" id="UP000765802">
    <property type="component" value="Unassembled WGS sequence"/>
</dbReference>
<comment type="similarity">
    <text evidence="2">Belongs to the UPF0126 family.</text>
</comment>
<keyword evidence="5 7" id="KW-1133">Transmembrane helix</keyword>
<feature type="transmembrane region" description="Helical" evidence="7">
    <location>
        <begin position="151"/>
        <end position="169"/>
    </location>
</feature>
<evidence type="ECO:0000256" key="5">
    <source>
        <dbReference type="ARBA" id="ARBA00022989"/>
    </source>
</evidence>
<evidence type="ECO:0000256" key="6">
    <source>
        <dbReference type="ARBA" id="ARBA00023136"/>
    </source>
</evidence>
<comment type="caution">
    <text evidence="9">The sequence shown here is derived from an EMBL/GenBank/DDBJ whole genome shotgun (WGS) entry which is preliminary data.</text>
</comment>
<feature type="transmembrane region" description="Helical" evidence="7">
    <location>
        <begin position="175"/>
        <end position="196"/>
    </location>
</feature>
<dbReference type="EMBL" id="MBUA01000028">
    <property type="protein sequence ID" value="MBC6492478.1"/>
    <property type="molecule type" value="Genomic_DNA"/>
</dbReference>
<evidence type="ECO:0000256" key="1">
    <source>
        <dbReference type="ARBA" id="ARBA00004651"/>
    </source>
</evidence>
<evidence type="ECO:0000313" key="9">
    <source>
        <dbReference type="EMBL" id="MBC6492478.1"/>
    </source>
</evidence>
<protein>
    <recommendedName>
        <fullName evidence="8">Glycine transporter domain-containing protein</fullName>
    </recommendedName>
</protein>
<name>A0ABR7MBQ7_9BACT</name>
<evidence type="ECO:0000256" key="2">
    <source>
        <dbReference type="ARBA" id="ARBA00008193"/>
    </source>
</evidence>
<keyword evidence="3" id="KW-1003">Cell membrane</keyword>
<dbReference type="PANTHER" id="PTHR30506">
    <property type="entry name" value="INNER MEMBRANE PROTEIN"/>
    <property type="match status" value="1"/>
</dbReference>
<evidence type="ECO:0000256" key="3">
    <source>
        <dbReference type="ARBA" id="ARBA00022475"/>
    </source>
</evidence>
<gene>
    <name evidence="9" type="ORF">BC349_15560</name>
</gene>
<sequence>MELNFLTIIDLAGTFSFALSGAFAAMEKRLDPFGVIILAFAPAIGGGSVRDVLIGDLPVAWLSNNITIGVIIFAAIAAMLFASRLKKFEPLLQVFDALGLGLFTMVGIEKGIMHGYPPGICISLGVLTGCFGGVLRDVVLNNVPYLFHKEIYASASIIGGLGFFAFQSAGMQTTLLNIVCILLIFFVRMLAVRYHWSLPAFYKHPNNL</sequence>
<feature type="transmembrane region" description="Helical" evidence="7">
    <location>
        <begin position="59"/>
        <end position="82"/>
    </location>
</feature>
<dbReference type="PANTHER" id="PTHR30506:SF3">
    <property type="entry name" value="UPF0126 INNER MEMBRANE PROTEIN YADS-RELATED"/>
    <property type="match status" value="1"/>
</dbReference>
<evidence type="ECO:0000313" key="10">
    <source>
        <dbReference type="Proteomes" id="UP000765802"/>
    </source>
</evidence>
<evidence type="ECO:0000259" key="8">
    <source>
        <dbReference type="Pfam" id="PF03458"/>
    </source>
</evidence>
<evidence type="ECO:0000256" key="7">
    <source>
        <dbReference type="SAM" id="Phobius"/>
    </source>
</evidence>
<keyword evidence="10" id="KW-1185">Reference proteome</keyword>
<accession>A0ABR7MBQ7</accession>
<dbReference type="Pfam" id="PF03458">
    <property type="entry name" value="Gly_transporter"/>
    <property type="match status" value="2"/>
</dbReference>
<dbReference type="RefSeq" id="WP_187257801.1">
    <property type="nucleotide sequence ID" value="NZ_JBHULF010000020.1"/>
</dbReference>
<keyword evidence="6 7" id="KW-0472">Membrane</keyword>
<dbReference type="InterPro" id="IPR005115">
    <property type="entry name" value="Gly_transporter"/>
</dbReference>